<reference evidence="7 8" key="1">
    <citation type="submission" date="2018-12" db="EMBL/GenBank/DDBJ databases">
        <title>Genome sequence and assembly of Colletotrichum trifolii.</title>
        <authorList>
            <person name="Gan P."/>
            <person name="Shirasu K."/>
        </authorList>
    </citation>
    <scope>NUCLEOTIDE SEQUENCE [LARGE SCALE GENOMIC DNA]</scope>
    <source>
        <strain evidence="7 8">543-2</strain>
    </source>
</reference>
<accession>A0A4R8R0I7</accession>
<dbReference type="AlphaFoldDB" id="A0A4R8R0I7"/>
<evidence type="ECO:0000313" key="7">
    <source>
        <dbReference type="EMBL" id="TDZ49572.1"/>
    </source>
</evidence>
<proteinExistence type="inferred from homology"/>
<dbReference type="Gene3D" id="3.40.50.1820">
    <property type="entry name" value="alpha/beta hydrolase"/>
    <property type="match status" value="1"/>
</dbReference>
<dbReference type="InterPro" id="IPR029058">
    <property type="entry name" value="AB_hydrolase_fold"/>
</dbReference>
<dbReference type="GO" id="GO:0006508">
    <property type="term" value="P:proteolysis"/>
    <property type="evidence" value="ECO:0007669"/>
    <property type="project" value="UniProtKB-KW"/>
</dbReference>
<dbReference type="PRINTS" id="PR00724">
    <property type="entry name" value="CRBOXYPTASEC"/>
</dbReference>
<keyword evidence="2 7" id="KW-0121">Carboxypeptidase</keyword>
<name>A0A4R8R0I7_COLTR</name>
<dbReference type="Pfam" id="PF00450">
    <property type="entry name" value="Peptidase_S10"/>
    <property type="match status" value="1"/>
</dbReference>
<evidence type="ECO:0000256" key="6">
    <source>
        <dbReference type="SAM" id="Phobius"/>
    </source>
</evidence>
<keyword evidence="8" id="KW-1185">Reference proteome</keyword>
<keyword evidence="6" id="KW-1133">Transmembrane helix</keyword>
<dbReference type="PANTHER" id="PTHR11802:SF64">
    <property type="entry name" value="CARBOXYPEPTIDASE"/>
    <property type="match status" value="1"/>
</dbReference>
<evidence type="ECO:0000256" key="3">
    <source>
        <dbReference type="ARBA" id="ARBA00022670"/>
    </source>
</evidence>
<sequence>MELAQQLPWDWRRHRWRPTTTIMRPLIGCIAALLVPLTAGQFVAQPKDLRTVKGAGGVTVRFKQVPNGICETNNNVKSFAGYVDVSPTQHMYFWLFEARKAPASAALTVRLDGGPGASSMNGLFSEMGPCTIDAKGKVVDNPTSWSTVSNLLFVDQPATVGFSYTNLVNGTINPKTAEIVPQKCTLADPRCGTYSSMDISLTPNSTADAGKVFYSVMQGIMGAFPQYTSNGVHITGQSYGGHYAPVFADFIMQQNKAKAPGTVQIPLKSISIEDGFMDTRVQFGAYFNYSVSPGNPYDLKPFNDTLKKQLFNNMFGPGGCQERQTACNGSPSDKVCAEADDFCIKKVEQFWDINAGRSENDIRLLLPEPYPGDSFVAYLNRADIQAAIGASNNFTQASVQTSIAFSSTGDDSRTGELVTQSMRNLLQQGITVALFTGDADYDSNMIGAQVVAANVGAANWNVAGFVNMSANSDGQIPGEVKQADAFSFTRLHFAGHFSAFNQPEAALRIQERVIKGVDIASGTTPMTLGKNFITNGTSESTFRPGSATVQTKVVPKGAVYDPLTHLPVLPGRLATAIGGESSIKADVEEDLAPHPLAGMTAKKIRKMLNEDGTLLRRWLRDVDLV</sequence>
<keyword evidence="3" id="KW-0645">Protease</keyword>
<evidence type="ECO:0000256" key="2">
    <source>
        <dbReference type="ARBA" id="ARBA00022645"/>
    </source>
</evidence>
<dbReference type="STRING" id="5466.A0A4R8R0I7"/>
<dbReference type="GO" id="GO:0004185">
    <property type="term" value="F:serine-type carboxypeptidase activity"/>
    <property type="evidence" value="ECO:0007669"/>
    <property type="project" value="InterPro"/>
</dbReference>
<evidence type="ECO:0000313" key="8">
    <source>
        <dbReference type="Proteomes" id="UP000295703"/>
    </source>
</evidence>
<dbReference type="SUPFAM" id="SSF53474">
    <property type="entry name" value="alpha/beta-Hydrolases"/>
    <property type="match status" value="1"/>
</dbReference>
<dbReference type="EMBL" id="RYZW01000093">
    <property type="protein sequence ID" value="TDZ49572.1"/>
    <property type="molecule type" value="Genomic_DNA"/>
</dbReference>
<evidence type="ECO:0000256" key="1">
    <source>
        <dbReference type="ARBA" id="ARBA00009431"/>
    </source>
</evidence>
<evidence type="ECO:0000256" key="4">
    <source>
        <dbReference type="ARBA" id="ARBA00022801"/>
    </source>
</evidence>
<keyword evidence="6" id="KW-0812">Transmembrane</keyword>
<keyword evidence="5" id="KW-0325">Glycoprotein</keyword>
<comment type="caution">
    <text evidence="7">The sequence shown here is derived from an EMBL/GenBank/DDBJ whole genome shotgun (WGS) entry which is preliminary data.</text>
</comment>
<protein>
    <submittedName>
        <fullName evidence="7">Carboxypeptidase S1-like protein B</fullName>
    </submittedName>
</protein>
<dbReference type="Proteomes" id="UP000295703">
    <property type="component" value="Unassembled WGS sequence"/>
</dbReference>
<comment type="similarity">
    <text evidence="1">Belongs to the peptidase S10 family.</text>
</comment>
<gene>
    <name evidence="7" type="ORF">CTRI78_v008047</name>
</gene>
<organism evidence="7 8">
    <name type="scientific">Colletotrichum trifolii</name>
    <dbReference type="NCBI Taxonomy" id="5466"/>
    <lineage>
        <taxon>Eukaryota</taxon>
        <taxon>Fungi</taxon>
        <taxon>Dikarya</taxon>
        <taxon>Ascomycota</taxon>
        <taxon>Pezizomycotina</taxon>
        <taxon>Sordariomycetes</taxon>
        <taxon>Hypocreomycetidae</taxon>
        <taxon>Glomerellales</taxon>
        <taxon>Glomerellaceae</taxon>
        <taxon>Colletotrichum</taxon>
        <taxon>Colletotrichum orbiculare species complex</taxon>
    </lineage>
</organism>
<keyword evidence="4" id="KW-0378">Hydrolase</keyword>
<dbReference type="InterPro" id="IPR001563">
    <property type="entry name" value="Peptidase_S10"/>
</dbReference>
<feature type="transmembrane region" description="Helical" evidence="6">
    <location>
        <begin position="21"/>
        <end position="43"/>
    </location>
</feature>
<dbReference type="PANTHER" id="PTHR11802">
    <property type="entry name" value="SERINE PROTEASE FAMILY S10 SERINE CARBOXYPEPTIDASE"/>
    <property type="match status" value="1"/>
</dbReference>
<keyword evidence="6" id="KW-0472">Membrane</keyword>
<evidence type="ECO:0000256" key="5">
    <source>
        <dbReference type="ARBA" id="ARBA00023180"/>
    </source>
</evidence>
<dbReference type="GO" id="GO:0000324">
    <property type="term" value="C:fungal-type vacuole"/>
    <property type="evidence" value="ECO:0007669"/>
    <property type="project" value="TreeGrafter"/>
</dbReference>